<dbReference type="RefSeq" id="WP_386740282.1">
    <property type="nucleotide sequence ID" value="NZ_JBHSMG010000002.1"/>
</dbReference>
<evidence type="ECO:0000313" key="3">
    <source>
        <dbReference type="Proteomes" id="UP001596039"/>
    </source>
</evidence>
<reference evidence="3" key="1">
    <citation type="journal article" date="2019" name="Int. J. Syst. Evol. Microbiol.">
        <title>The Global Catalogue of Microorganisms (GCM) 10K type strain sequencing project: providing services to taxonomists for standard genome sequencing and annotation.</title>
        <authorList>
            <consortium name="The Broad Institute Genomics Platform"/>
            <consortium name="The Broad Institute Genome Sequencing Center for Infectious Disease"/>
            <person name="Wu L."/>
            <person name="Ma J."/>
        </authorList>
    </citation>
    <scope>NUCLEOTIDE SEQUENCE [LARGE SCALE GENOMIC DNA]</scope>
    <source>
        <strain evidence="3">CGMCC 4.6997</strain>
    </source>
</reference>
<dbReference type="InterPro" id="IPR031304">
    <property type="entry name" value="SLT_2"/>
</dbReference>
<name>A0ABW0NTN0_9MICO</name>
<dbReference type="Pfam" id="PF13406">
    <property type="entry name" value="SLT_2"/>
    <property type="match status" value="1"/>
</dbReference>
<evidence type="ECO:0000259" key="1">
    <source>
        <dbReference type="Pfam" id="PF13406"/>
    </source>
</evidence>
<sequence length="265" mass="26105">MRARRTILVTVAGGLAGLLVLAGVVVVVLAPRHGAGLFPDAAGSGPSWAPAGAAPVAASSASGSGAGSGSGSGAAGIAGLVDPAWATAQATATGIPRLAVLAYAGAALAKAQGAPTCKLSWTTLAAIGEIESGHGRHGGSSIGPDGTVTPPIYGVALNGDGVALIPDSDHGTIDGDPAADRAVGPMQLIPQTWRNWHTDGNADGVENPQNIFDAVMSTANYLCRASTALDTEHGWRAAIAAYNSAGSYLRKVARAAVAYNAAARA</sequence>
<dbReference type="Gene3D" id="1.10.530.10">
    <property type="match status" value="1"/>
</dbReference>
<dbReference type="SUPFAM" id="SSF53955">
    <property type="entry name" value="Lysozyme-like"/>
    <property type="match status" value="1"/>
</dbReference>
<dbReference type="InterPro" id="IPR023346">
    <property type="entry name" value="Lysozyme-like_dom_sf"/>
</dbReference>
<gene>
    <name evidence="2" type="ORF">ACFPJ4_10105</name>
</gene>
<dbReference type="PANTHER" id="PTHR30163:SF8">
    <property type="entry name" value="LYTIC MUREIN TRANSGLYCOSYLASE"/>
    <property type="match status" value="1"/>
</dbReference>
<dbReference type="EMBL" id="JBHSMG010000002">
    <property type="protein sequence ID" value="MFC5502592.1"/>
    <property type="molecule type" value="Genomic_DNA"/>
</dbReference>
<comment type="caution">
    <text evidence="2">The sequence shown here is derived from an EMBL/GenBank/DDBJ whole genome shotgun (WGS) entry which is preliminary data.</text>
</comment>
<accession>A0ABW0NTN0</accession>
<evidence type="ECO:0000313" key="2">
    <source>
        <dbReference type="EMBL" id="MFC5502592.1"/>
    </source>
</evidence>
<dbReference type="InterPro" id="IPR043426">
    <property type="entry name" value="MltB-like"/>
</dbReference>
<proteinExistence type="predicted"/>
<feature type="domain" description="Transglycosylase SLT" evidence="1">
    <location>
        <begin position="182"/>
        <end position="225"/>
    </location>
</feature>
<dbReference type="PANTHER" id="PTHR30163">
    <property type="entry name" value="MEMBRANE-BOUND LYTIC MUREIN TRANSGLYCOSYLASE B"/>
    <property type="match status" value="1"/>
</dbReference>
<protein>
    <submittedName>
        <fullName evidence="2">Lytic transglycosylase domain-containing protein</fullName>
    </submittedName>
</protein>
<organism evidence="2 3">
    <name type="scientific">Lysinimonas soli</name>
    <dbReference type="NCBI Taxonomy" id="1074233"/>
    <lineage>
        <taxon>Bacteria</taxon>
        <taxon>Bacillati</taxon>
        <taxon>Actinomycetota</taxon>
        <taxon>Actinomycetes</taxon>
        <taxon>Micrococcales</taxon>
        <taxon>Microbacteriaceae</taxon>
        <taxon>Lysinimonas</taxon>
    </lineage>
</organism>
<dbReference type="Proteomes" id="UP001596039">
    <property type="component" value="Unassembled WGS sequence"/>
</dbReference>
<keyword evidence="3" id="KW-1185">Reference proteome</keyword>
<dbReference type="CDD" id="cd13399">
    <property type="entry name" value="Slt35-like"/>
    <property type="match status" value="1"/>
</dbReference>